<protein>
    <submittedName>
        <fullName evidence="2">Uncharacterized protein</fullName>
    </submittedName>
</protein>
<gene>
    <name evidence="2" type="ORF">ACJMK2_023015</name>
</gene>
<proteinExistence type="predicted"/>
<evidence type="ECO:0000313" key="2">
    <source>
        <dbReference type="EMBL" id="KAL3831239.1"/>
    </source>
</evidence>
<name>A0ABD3T2U4_SINWO</name>
<comment type="caution">
    <text evidence="2">The sequence shown here is derived from an EMBL/GenBank/DDBJ whole genome shotgun (WGS) entry which is preliminary data.</text>
</comment>
<accession>A0ABD3T2U4</accession>
<dbReference type="Proteomes" id="UP001634394">
    <property type="component" value="Unassembled WGS sequence"/>
</dbReference>
<dbReference type="EMBL" id="JBJQND010000019">
    <property type="protein sequence ID" value="KAL3831239.1"/>
    <property type="molecule type" value="Genomic_DNA"/>
</dbReference>
<organism evidence="2 3">
    <name type="scientific">Sinanodonta woodiana</name>
    <name type="common">Chinese pond mussel</name>
    <name type="synonym">Anodonta woodiana</name>
    <dbReference type="NCBI Taxonomy" id="1069815"/>
    <lineage>
        <taxon>Eukaryota</taxon>
        <taxon>Metazoa</taxon>
        <taxon>Spiralia</taxon>
        <taxon>Lophotrochozoa</taxon>
        <taxon>Mollusca</taxon>
        <taxon>Bivalvia</taxon>
        <taxon>Autobranchia</taxon>
        <taxon>Heteroconchia</taxon>
        <taxon>Palaeoheterodonta</taxon>
        <taxon>Unionida</taxon>
        <taxon>Unionoidea</taxon>
        <taxon>Unionidae</taxon>
        <taxon>Unioninae</taxon>
        <taxon>Sinanodonta</taxon>
    </lineage>
</organism>
<evidence type="ECO:0000256" key="1">
    <source>
        <dbReference type="SAM" id="MobiDB-lite"/>
    </source>
</evidence>
<feature type="compositionally biased region" description="Low complexity" evidence="1">
    <location>
        <begin position="62"/>
        <end position="78"/>
    </location>
</feature>
<sequence>MPSIEKGKTMHRVMHAKHCAGEELAQSDAKHWNVLCYSSQSYFLLYVNKPPPPSTMMPAMKNSLSPQPSSNPSSQPISIPSPQPSSIPNAELILGVEFTEHVWMALMQEFNLEKQLL</sequence>
<feature type="region of interest" description="Disordered" evidence="1">
    <location>
        <begin position="55"/>
        <end position="85"/>
    </location>
</feature>
<keyword evidence="3" id="KW-1185">Reference proteome</keyword>
<dbReference type="AlphaFoldDB" id="A0ABD3T2U4"/>
<reference evidence="2 3" key="1">
    <citation type="submission" date="2024-11" db="EMBL/GenBank/DDBJ databases">
        <title>Chromosome-level genome assembly of the freshwater bivalve Anodonta woodiana.</title>
        <authorList>
            <person name="Chen X."/>
        </authorList>
    </citation>
    <scope>NUCLEOTIDE SEQUENCE [LARGE SCALE GENOMIC DNA]</scope>
    <source>
        <strain evidence="2">MN2024</strain>
        <tissue evidence="2">Gills</tissue>
    </source>
</reference>
<evidence type="ECO:0000313" key="3">
    <source>
        <dbReference type="Proteomes" id="UP001634394"/>
    </source>
</evidence>